<evidence type="ECO:0000256" key="5">
    <source>
        <dbReference type="SAM" id="Phobius"/>
    </source>
</evidence>
<dbReference type="RefSeq" id="XP_015410005.1">
    <property type="nucleotide sequence ID" value="XM_015548692.1"/>
</dbReference>
<feature type="transmembrane region" description="Helical" evidence="5">
    <location>
        <begin position="12"/>
        <end position="31"/>
    </location>
</feature>
<feature type="domain" description="FAD-binding" evidence="6">
    <location>
        <begin position="13"/>
        <end position="129"/>
    </location>
</feature>
<reference evidence="7 8" key="1">
    <citation type="submission" date="2014-06" db="EMBL/GenBank/DDBJ databases">
        <title>The Genome of the Aflatoxigenic Filamentous Fungus Aspergillus nomius.</title>
        <authorList>
            <person name="Moore M.G."/>
            <person name="Shannon B.M."/>
            <person name="Brian M.M."/>
        </authorList>
    </citation>
    <scope>NUCLEOTIDE SEQUENCE [LARGE SCALE GENOMIC DNA]</scope>
    <source>
        <strain evidence="7 8">NRRL 13137</strain>
    </source>
</reference>
<keyword evidence="5" id="KW-1133">Transmembrane helix</keyword>
<keyword evidence="5" id="KW-0812">Transmembrane</keyword>
<organism evidence="7 8">
    <name type="scientific">Aspergillus nomiae NRRL (strain ATCC 15546 / NRRL 13137 / CBS 260.88 / M93)</name>
    <dbReference type="NCBI Taxonomy" id="1509407"/>
    <lineage>
        <taxon>Eukaryota</taxon>
        <taxon>Fungi</taxon>
        <taxon>Dikarya</taxon>
        <taxon>Ascomycota</taxon>
        <taxon>Pezizomycotina</taxon>
        <taxon>Eurotiomycetes</taxon>
        <taxon>Eurotiomycetidae</taxon>
        <taxon>Eurotiales</taxon>
        <taxon>Aspergillaceae</taxon>
        <taxon>Aspergillus</taxon>
        <taxon>Aspergillus subgen. Circumdati</taxon>
    </lineage>
</organism>
<evidence type="ECO:0000256" key="2">
    <source>
        <dbReference type="ARBA" id="ARBA00022827"/>
    </source>
</evidence>
<dbReference type="Pfam" id="PF01494">
    <property type="entry name" value="FAD_binding_3"/>
    <property type="match status" value="1"/>
</dbReference>
<feature type="compositionally biased region" description="Polar residues" evidence="4">
    <location>
        <begin position="484"/>
        <end position="504"/>
    </location>
</feature>
<dbReference type="STRING" id="1509407.A0A0L1JBJ0"/>
<dbReference type="Gene3D" id="3.50.50.60">
    <property type="entry name" value="FAD/NAD(P)-binding domain"/>
    <property type="match status" value="2"/>
</dbReference>
<feature type="compositionally biased region" description="Polar residues" evidence="4">
    <location>
        <begin position="939"/>
        <end position="948"/>
    </location>
</feature>
<keyword evidence="3" id="KW-0560">Oxidoreductase</keyword>
<gene>
    <name evidence="7" type="ORF">ANOM_003435</name>
</gene>
<feature type="region of interest" description="Disordered" evidence="4">
    <location>
        <begin position="914"/>
        <end position="955"/>
    </location>
</feature>
<name>A0A0L1JBJ0_ASPN3</name>
<dbReference type="Proteomes" id="UP000037505">
    <property type="component" value="Unassembled WGS sequence"/>
</dbReference>
<evidence type="ECO:0000256" key="1">
    <source>
        <dbReference type="ARBA" id="ARBA00022630"/>
    </source>
</evidence>
<accession>A0A0L1JBJ0</accession>
<dbReference type="InterPro" id="IPR002938">
    <property type="entry name" value="FAD-bd"/>
</dbReference>
<dbReference type="EMBL" id="JNOM01000038">
    <property type="protein sequence ID" value="KNG89082.1"/>
    <property type="molecule type" value="Genomic_DNA"/>
</dbReference>
<dbReference type="PANTHER" id="PTHR42032">
    <property type="entry name" value="YALI0E30679P"/>
    <property type="match status" value="1"/>
</dbReference>
<proteinExistence type="predicted"/>
<sequence length="955" mass="106946">MRSSSCRQDHALRVIIIGCSVAGLTLAHALAKRRIDYTILEAHDHLPLPFTGNAFTLLPSGSRILAQLGVWEEIAAASDTIHSHSTFLEDGSLLKRIDVERLLSMRHGYNLAVIPRWRFLQILYNSLEDKHRVLFVECADGSIFTGDLVVGADGIHSVSRGEILKCTGSLKASQDPRKTLEGLTSEYSGIYGISHPVPGLSPGHAHRTYGNGFSFIVNIGKENIFWLLSFHAGKVHRYPDIPRHSQDRASIDQQVSPFLGAHVSSDVRFEELYCNAITCCHVALEEFLCEQWAAGKLVCIGDSVHKVWLNFFRYTSQLLEYVIYNETWQMTPNLAQGANCAIESSASLANRIIRTVDRYRSCARPDNPEEDMGLEAWEESRKQRMRRFYAYSWILARCEAFSGPWFKALGLYIGSFHGEQVISYISDISPESEYLEYLPQSEYHLKSRSELRQRSRPQQIGIWSTNCQADPPPPGSSVMRPSASPFQNNQTSNPRAHSPGSMNLRQRGPARSATFAEGCSSNLKNERRNSTFSDSVSEARNSIRSSTDDLFFPRAAKGSFDAADASNEESHWHSAPLGLALLPAIAGVFFQNGSAVVTDVTLLVLAAIFLNWSVRLPWDWYRSAQAIRQDKFYDANEIPVDIEIDHTQDAKTDSVPAKQRATETASAASRELQIHEIVALASCFIFPLIGTWLLHGIRSKLSRPSEGLVSNYNLTIFLLASEIRPFAHLLRMVQARTLHLQRVVASSTEPPKDRIDASKIIDLSKRLEELEAHIAEAAAARLAPSQEQLQPQAQDSLVSHTTTEVRKSVQPDIDALNRAVRRYEKRTAMTSFQTDSRIEALEGQVRDAISLVAAAQRSNVRKPKNSVLLLLEWLYTLVMLPAQVFASLAVLPFHVARRCLRFVQDIFLSKANPQPKLAKGKLPQDRKARSPKRPRRVPQQDSAETQGLKSIREYT</sequence>
<dbReference type="SUPFAM" id="SSF51905">
    <property type="entry name" value="FAD/NAD(P)-binding domain"/>
    <property type="match status" value="1"/>
</dbReference>
<protein>
    <recommendedName>
        <fullName evidence="6">FAD-binding domain-containing protein</fullName>
    </recommendedName>
</protein>
<dbReference type="InterPro" id="IPR036188">
    <property type="entry name" value="FAD/NAD-bd_sf"/>
</dbReference>
<feature type="transmembrane region" description="Helical" evidence="5">
    <location>
        <begin position="867"/>
        <end position="891"/>
    </location>
</feature>
<evidence type="ECO:0000313" key="8">
    <source>
        <dbReference type="Proteomes" id="UP000037505"/>
    </source>
</evidence>
<keyword evidence="8" id="KW-1185">Reference proteome</keyword>
<evidence type="ECO:0000313" key="7">
    <source>
        <dbReference type="EMBL" id="KNG89082.1"/>
    </source>
</evidence>
<dbReference type="PANTHER" id="PTHR42032:SF1">
    <property type="entry name" value="YALI0E30679P"/>
    <property type="match status" value="1"/>
</dbReference>
<dbReference type="GO" id="GO:0071949">
    <property type="term" value="F:FAD binding"/>
    <property type="evidence" value="ECO:0007669"/>
    <property type="project" value="InterPro"/>
</dbReference>
<dbReference type="AlphaFoldDB" id="A0A0L1JBJ0"/>
<evidence type="ECO:0000256" key="4">
    <source>
        <dbReference type="SAM" id="MobiDB-lite"/>
    </source>
</evidence>
<dbReference type="GeneID" id="26805239"/>
<feature type="region of interest" description="Disordered" evidence="4">
    <location>
        <begin position="448"/>
        <end position="520"/>
    </location>
</feature>
<keyword evidence="5" id="KW-0472">Membrane</keyword>
<comment type="caution">
    <text evidence="7">The sequence shown here is derived from an EMBL/GenBank/DDBJ whole genome shotgun (WGS) entry which is preliminary data.</text>
</comment>
<dbReference type="PRINTS" id="PR00420">
    <property type="entry name" value="RNGMNOXGNASE"/>
</dbReference>
<evidence type="ECO:0000259" key="6">
    <source>
        <dbReference type="Pfam" id="PF01494"/>
    </source>
</evidence>
<evidence type="ECO:0000256" key="3">
    <source>
        <dbReference type="ARBA" id="ARBA00023002"/>
    </source>
</evidence>
<dbReference type="GO" id="GO:0016491">
    <property type="term" value="F:oxidoreductase activity"/>
    <property type="evidence" value="ECO:0007669"/>
    <property type="project" value="UniProtKB-KW"/>
</dbReference>
<dbReference type="OrthoDB" id="10029326at2759"/>
<keyword evidence="2" id="KW-0274">FAD</keyword>
<feature type="compositionally biased region" description="Polar residues" evidence="4">
    <location>
        <begin position="456"/>
        <end position="468"/>
    </location>
</feature>
<keyword evidence="1" id="KW-0285">Flavoprotein</keyword>